<geneLocation type="plasmid" evidence="1 2">
    <name>unnamed1</name>
</geneLocation>
<protein>
    <submittedName>
        <fullName evidence="1">Uncharacterized protein</fullName>
    </submittedName>
</protein>
<proteinExistence type="predicted"/>
<gene>
    <name evidence="1" type="ORF">BA011_26495</name>
</gene>
<dbReference type="EMBL" id="CP016287">
    <property type="protein sequence ID" value="ANP89322.1"/>
    <property type="molecule type" value="Genomic_DNA"/>
</dbReference>
<name>A0A1B1CHT7_RHILE</name>
<dbReference type="AlphaFoldDB" id="A0A1B1CHT7"/>
<organism evidence="1 2">
    <name type="scientific">Rhizobium leguminosarum</name>
    <dbReference type="NCBI Taxonomy" id="384"/>
    <lineage>
        <taxon>Bacteria</taxon>
        <taxon>Pseudomonadati</taxon>
        <taxon>Pseudomonadota</taxon>
        <taxon>Alphaproteobacteria</taxon>
        <taxon>Hyphomicrobiales</taxon>
        <taxon>Rhizobiaceae</taxon>
        <taxon>Rhizobium/Agrobacterium group</taxon>
        <taxon>Rhizobium</taxon>
    </lineage>
</organism>
<accession>A0A1B1CHT7</accession>
<dbReference type="RefSeq" id="WP_065282970.1">
    <property type="nucleotide sequence ID" value="NZ_CP016287.1"/>
</dbReference>
<dbReference type="Proteomes" id="UP000092691">
    <property type="component" value="Plasmid unnamed1"/>
</dbReference>
<keyword evidence="1" id="KW-0614">Plasmid</keyword>
<evidence type="ECO:0000313" key="1">
    <source>
        <dbReference type="EMBL" id="ANP89322.1"/>
    </source>
</evidence>
<reference evidence="1 2" key="1">
    <citation type="submission" date="2016-06" db="EMBL/GenBank/DDBJ databases">
        <title>Microsymbionts genomes from the relict species Vavilovia formosa.</title>
        <authorList>
            <person name="Chirak E."/>
            <person name="Kimeklis A."/>
            <person name="Andronov E."/>
        </authorList>
    </citation>
    <scope>NUCLEOTIDE SEQUENCE [LARGE SCALE GENOMIC DNA]</scope>
    <source>
        <strain evidence="1 2">Vaf10</strain>
        <plasmid evidence="2">Plasmid unnamed1</plasmid>
    </source>
</reference>
<sequence>MLSAFAVIAAQLSFALSMGENAEPGVGPPASCGKAVDIHQKLTRAIAESLTEKELSEISQL</sequence>
<evidence type="ECO:0000313" key="2">
    <source>
        <dbReference type="Proteomes" id="UP000092691"/>
    </source>
</evidence>